<name>A0AAE9IXU6_CAEBR</name>
<dbReference type="EMBL" id="CP090891">
    <property type="protein sequence ID" value="ULU10435.1"/>
    <property type="molecule type" value="Genomic_DNA"/>
</dbReference>
<feature type="compositionally biased region" description="Basic and acidic residues" evidence="1">
    <location>
        <begin position="39"/>
        <end position="49"/>
    </location>
</feature>
<reference evidence="2 3" key="1">
    <citation type="submission" date="2022-05" db="EMBL/GenBank/DDBJ databases">
        <title>Chromosome-level reference genomes for two strains of Caenorhabditis briggsae: an improved platform for comparative genomics.</title>
        <authorList>
            <person name="Stevens L."/>
            <person name="Andersen E.C."/>
        </authorList>
    </citation>
    <scope>NUCLEOTIDE SEQUENCE [LARGE SCALE GENOMIC DNA]</scope>
    <source>
        <strain evidence="2">QX1410_ONT</strain>
        <tissue evidence="2">Whole-organism</tissue>
    </source>
</reference>
<protein>
    <submittedName>
        <fullName evidence="2">Uncharacterized protein</fullName>
    </submittedName>
</protein>
<sequence>MSSPTSSPTPIFTLAIRRPVMCVRWQSTHHNRQGPNEEETGHETNKMVWRDGGGNIHYPPTYTLSAS</sequence>
<accession>A0AAE9IXU6</accession>
<feature type="region of interest" description="Disordered" evidence="1">
    <location>
        <begin position="29"/>
        <end position="54"/>
    </location>
</feature>
<evidence type="ECO:0000256" key="1">
    <source>
        <dbReference type="SAM" id="MobiDB-lite"/>
    </source>
</evidence>
<dbReference type="AlphaFoldDB" id="A0AAE9IXU6"/>
<organism evidence="2 3">
    <name type="scientific">Caenorhabditis briggsae</name>
    <dbReference type="NCBI Taxonomy" id="6238"/>
    <lineage>
        <taxon>Eukaryota</taxon>
        <taxon>Metazoa</taxon>
        <taxon>Ecdysozoa</taxon>
        <taxon>Nematoda</taxon>
        <taxon>Chromadorea</taxon>
        <taxon>Rhabditida</taxon>
        <taxon>Rhabditina</taxon>
        <taxon>Rhabditomorpha</taxon>
        <taxon>Rhabditoidea</taxon>
        <taxon>Rhabditidae</taxon>
        <taxon>Peloderinae</taxon>
        <taxon>Caenorhabditis</taxon>
    </lineage>
</organism>
<evidence type="ECO:0000313" key="2">
    <source>
        <dbReference type="EMBL" id="ULU10435.1"/>
    </source>
</evidence>
<gene>
    <name evidence="2" type="ORF">L3Y34_014611</name>
</gene>
<dbReference type="Proteomes" id="UP000827892">
    <property type="component" value="Chromosome I"/>
</dbReference>
<evidence type="ECO:0000313" key="3">
    <source>
        <dbReference type="Proteomes" id="UP000827892"/>
    </source>
</evidence>
<proteinExistence type="predicted"/>